<protein>
    <submittedName>
        <fullName evidence="1">Uncharacterized protein</fullName>
    </submittedName>
</protein>
<reference evidence="1" key="1">
    <citation type="submission" date="2014-09" db="EMBL/GenBank/DDBJ databases">
        <authorList>
            <person name="Magalhaes I.L.F."/>
            <person name="Oliveira U."/>
            <person name="Santos F.R."/>
            <person name="Vidigal T.H.D.A."/>
            <person name="Brescovit A.D."/>
            <person name="Santos A.J."/>
        </authorList>
    </citation>
    <scope>NUCLEOTIDE SEQUENCE</scope>
    <source>
        <tissue evidence="1">Shoot tissue taken approximately 20 cm above the soil surface</tissue>
    </source>
</reference>
<proteinExistence type="predicted"/>
<reference evidence="1" key="2">
    <citation type="journal article" date="2015" name="Data Brief">
        <title>Shoot transcriptome of the giant reed, Arundo donax.</title>
        <authorList>
            <person name="Barrero R.A."/>
            <person name="Guerrero F.D."/>
            <person name="Moolhuijzen P."/>
            <person name="Goolsby J.A."/>
            <person name="Tidwell J."/>
            <person name="Bellgard S.E."/>
            <person name="Bellgard M.I."/>
        </authorList>
    </citation>
    <scope>NUCLEOTIDE SEQUENCE</scope>
    <source>
        <tissue evidence="1">Shoot tissue taken approximately 20 cm above the soil surface</tissue>
    </source>
</reference>
<evidence type="ECO:0000313" key="1">
    <source>
        <dbReference type="EMBL" id="JAD53165.1"/>
    </source>
</evidence>
<name>A0A0A9AW96_ARUDO</name>
<dbReference type="EMBL" id="GBRH01244730">
    <property type="protein sequence ID" value="JAD53165.1"/>
    <property type="molecule type" value="Transcribed_RNA"/>
</dbReference>
<dbReference type="AlphaFoldDB" id="A0A0A9AW96"/>
<sequence length="19" mass="2192">MCSTRCSIRLNCRKQAAHL</sequence>
<accession>A0A0A9AW96</accession>
<organism evidence="1">
    <name type="scientific">Arundo donax</name>
    <name type="common">Giant reed</name>
    <name type="synonym">Donax arundinaceus</name>
    <dbReference type="NCBI Taxonomy" id="35708"/>
    <lineage>
        <taxon>Eukaryota</taxon>
        <taxon>Viridiplantae</taxon>
        <taxon>Streptophyta</taxon>
        <taxon>Embryophyta</taxon>
        <taxon>Tracheophyta</taxon>
        <taxon>Spermatophyta</taxon>
        <taxon>Magnoliopsida</taxon>
        <taxon>Liliopsida</taxon>
        <taxon>Poales</taxon>
        <taxon>Poaceae</taxon>
        <taxon>PACMAD clade</taxon>
        <taxon>Arundinoideae</taxon>
        <taxon>Arundineae</taxon>
        <taxon>Arundo</taxon>
    </lineage>
</organism>